<keyword evidence="5 10" id="KW-0418">Kinase</keyword>
<evidence type="ECO:0000256" key="2">
    <source>
        <dbReference type="ARBA" id="ARBA00012438"/>
    </source>
</evidence>
<reference evidence="10 11" key="1">
    <citation type="journal article" date="2015" name="Int. J. Syst. Evol. Microbiol.">
        <title>Carboxylicivirga linearis sp. nov., isolated from a sea cucumber culture pond.</title>
        <authorList>
            <person name="Wang F.Q."/>
            <person name="Zhou Y.X."/>
            <person name="Lin X.Z."/>
            <person name="Chen G.J."/>
            <person name="Du Z.J."/>
        </authorList>
    </citation>
    <scope>NUCLEOTIDE SEQUENCE [LARGE SCALE GENOMIC DNA]</scope>
    <source>
        <strain evidence="10 11">FB218</strain>
    </source>
</reference>
<evidence type="ECO:0000259" key="9">
    <source>
        <dbReference type="PROSITE" id="PS50109"/>
    </source>
</evidence>
<dbReference type="Gene3D" id="3.30.565.10">
    <property type="entry name" value="Histidine kinase-like ATPase, C-terminal domain"/>
    <property type="match status" value="1"/>
</dbReference>
<evidence type="ECO:0000256" key="8">
    <source>
        <dbReference type="SAM" id="Phobius"/>
    </source>
</evidence>
<keyword evidence="4" id="KW-0808">Transferase</keyword>
<dbReference type="PROSITE" id="PS50109">
    <property type="entry name" value="HIS_KIN"/>
    <property type="match status" value="1"/>
</dbReference>
<evidence type="ECO:0000256" key="7">
    <source>
        <dbReference type="SAM" id="MobiDB-lite"/>
    </source>
</evidence>
<dbReference type="SUPFAM" id="SSF55874">
    <property type="entry name" value="ATPase domain of HSP90 chaperone/DNA topoisomerase II/histidine kinase"/>
    <property type="match status" value="1"/>
</dbReference>
<dbReference type="InterPro" id="IPR005467">
    <property type="entry name" value="His_kinase_dom"/>
</dbReference>
<dbReference type="InterPro" id="IPR003661">
    <property type="entry name" value="HisK_dim/P_dom"/>
</dbReference>
<accession>A0ABS5JSA5</accession>
<dbReference type="SMART" id="SM00387">
    <property type="entry name" value="HATPase_c"/>
    <property type="match status" value="1"/>
</dbReference>
<dbReference type="CDD" id="cd00082">
    <property type="entry name" value="HisKA"/>
    <property type="match status" value="1"/>
</dbReference>
<evidence type="ECO:0000256" key="6">
    <source>
        <dbReference type="ARBA" id="ARBA00023012"/>
    </source>
</evidence>
<dbReference type="EC" id="2.7.13.3" evidence="2"/>
<keyword evidence="6" id="KW-0902">Two-component regulatory system</keyword>
<dbReference type="PANTHER" id="PTHR45453">
    <property type="entry name" value="PHOSPHATE REGULON SENSOR PROTEIN PHOR"/>
    <property type="match status" value="1"/>
</dbReference>
<dbReference type="CDD" id="cd00075">
    <property type="entry name" value="HATPase"/>
    <property type="match status" value="1"/>
</dbReference>
<evidence type="ECO:0000313" key="11">
    <source>
        <dbReference type="Proteomes" id="UP000708576"/>
    </source>
</evidence>
<dbReference type="SUPFAM" id="SSF47384">
    <property type="entry name" value="Homodimeric domain of signal transducing histidine kinase"/>
    <property type="match status" value="1"/>
</dbReference>
<evidence type="ECO:0000256" key="3">
    <source>
        <dbReference type="ARBA" id="ARBA00022553"/>
    </source>
</evidence>
<keyword evidence="8" id="KW-0812">Transmembrane</keyword>
<dbReference type="RefSeq" id="WP_212214674.1">
    <property type="nucleotide sequence ID" value="NZ_JAGUCO010000003.1"/>
</dbReference>
<dbReference type="InterPro" id="IPR004358">
    <property type="entry name" value="Sig_transdc_His_kin-like_C"/>
</dbReference>
<comment type="caution">
    <text evidence="10">The sequence shown here is derived from an EMBL/GenBank/DDBJ whole genome shotgun (WGS) entry which is preliminary data.</text>
</comment>
<dbReference type="PANTHER" id="PTHR45453:SF1">
    <property type="entry name" value="PHOSPHATE REGULON SENSOR PROTEIN PHOR"/>
    <property type="match status" value="1"/>
</dbReference>
<organism evidence="10 11">
    <name type="scientific">Carboxylicivirga linearis</name>
    <dbReference type="NCBI Taxonomy" id="1628157"/>
    <lineage>
        <taxon>Bacteria</taxon>
        <taxon>Pseudomonadati</taxon>
        <taxon>Bacteroidota</taxon>
        <taxon>Bacteroidia</taxon>
        <taxon>Marinilabiliales</taxon>
        <taxon>Marinilabiliaceae</taxon>
        <taxon>Carboxylicivirga</taxon>
    </lineage>
</organism>
<dbReference type="InterPro" id="IPR036097">
    <property type="entry name" value="HisK_dim/P_sf"/>
</dbReference>
<sequence length="529" mass="60781">MSKKLILILTIVMAISLIGITYIQTLWIMKATKLNEEQFDQSVHQAMADVIIRLEKDETSLLTRHTNSNKSKSKVPQNLQPDSKYFSNKDEDLFSQEQEFSISLNLNFSKGQYNVATYEQDSLMTTFHGRTSKGAFGRTDPLTSTMMAIQNELRNQYNKQNDALLRKLLEDVPIENRIDNMRLQQYLFQNLEEKGITFLYEYAIINSKGETAYKTENFTDNPKEYKTYQKRLFPNDIHAKANYIRLHFTQMPNPIYESLGLVIPSAIFTLIMVFMSIITIMIIVRQKRVDQIKNDFINNMTHEFKTPISTISLASQMLKDGSVIKTPKTLQHISGVIQDESKRLSFQVEKVLQMAIFEKGKKGLKLKNIDVNDLIHNVTNNFRIKVENANGKIIERLEAKNSIISVDDVHFTNVIYNLLDNAVKYKMGSPVLYVKTWNKNNGIVISIKDNGMGISKDNLKRIFEKFYRVPTGNVHDVKGFGLGLAYVKKIVDDHGGQISVESELKVGTKFDIFLPLKNTKEWKKNIKSS</sequence>
<proteinExistence type="predicted"/>
<feature type="region of interest" description="Disordered" evidence="7">
    <location>
        <begin position="63"/>
        <end position="82"/>
    </location>
</feature>
<dbReference type="InterPro" id="IPR050351">
    <property type="entry name" value="BphY/WalK/GraS-like"/>
</dbReference>
<dbReference type="Pfam" id="PF00512">
    <property type="entry name" value="HisKA"/>
    <property type="match status" value="1"/>
</dbReference>
<dbReference type="Pfam" id="PF02518">
    <property type="entry name" value="HATPase_c"/>
    <property type="match status" value="1"/>
</dbReference>
<keyword evidence="8" id="KW-0472">Membrane</keyword>
<feature type="compositionally biased region" description="Polar residues" evidence="7">
    <location>
        <begin position="63"/>
        <end position="81"/>
    </location>
</feature>
<feature type="transmembrane region" description="Helical" evidence="8">
    <location>
        <begin position="7"/>
        <end position="29"/>
    </location>
</feature>
<dbReference type="SMART" id="SM00388">
    <property type="entry name" value="HisKA"/>
    <property type="match status" value="1"/>
</dbReference>
<evidence type="ECO:0000256" key="5">
    <source>
        <dbReference type="ARBA" id="ARBA00022777"/>
    </source>
</evidence>
<comment type="catalytic activity">
    <reaction evidence="1">
        <text>ATP + protein L-histidine = ADP + protein N-phospho-L-histidine.</text>
        <dbReference type="EC" id="2.7.13.3"/>
    </reaction>
</comment>
<dbReference type="Proteomes" id="UP000708576">
    <property type="component" value="Unassembled WGS sequence"/>
</dbReference>
<dbReference type="InterPro" id="IPR036890">
    <property type="entry name" value="HATPase_C_sf"/>
</dbReference>
<dbReference type="PRINTS" id="PR00344">
    <property type="entry name" value="BCTRLSENSOR"/>
</dbReference>
<dbReference type="InterPro" id="IPR003594">
    <property type="entry name" value="HATPase_dom"/>
</dbReference>
<dbReference type="Gene3D" id="1.10.287.130">
    <property type="match status" value="1"/>
</dbReference>
<keyword evidence="3" id="KW-0597">Phosphoprotein</keyword>
<protein>
    <recommendedName>
        <fullName evidence="2">histidine kinase</fullName>
        <ecNumber evidence="2">2.7.13.3</ecNumber>
    </recommendedName>
</protein>
<dbReference type="EMBL" id="JAGUCO010000003">
    <property type="protein sequence ID" value="MBS2097799.1"/>
    <property type="molecule type" value="Genomic_DNA"/>
</dbReference>
<evidence type="ECO:0000313" key="10">
    <source>
        <dbReference type="EMBL" id="MBS2097799.1"/>
    </source>
</evidence>
<gene>
    <name evidence="10" type="ORF">KEM10_05870</name>
</gene>
<keyword evidence="8" id="KW-1133">Transmembrane helix</keyword>
<name>A0ABS5JSA5_9BACT</name>
<feature type="transmembrane region" description="Helical" evidence="8">
    <location>
        <begin position="261"/>
        <end position="284"/>
    </location>
</feature>
<evidence type="ECO:0000256" key="1">
    <source>
        <dbReference type="ARBA" id="ARBA00000085"/>
    </source>
</evidence>
<feature type="domain" description="Histidine kinase" evidence="9">
    <location>
        <begin position="299"/>
        <end position="518"/>
    </location>
</feature>
<keyword evidence="11" id="KW-1185">Reference proteome</keyword>
<dbReference type="GO" id="GO:0016301">
    <property type="term" value="F:kinase activity"/>
    <property type="evidence" value="ECO:0007669"/>
    <property type="project" value="UniProtKB-KW"/>
</dbReference>
<evidence type="ECO:0000256" key="4">
    <source>
        <dbReference type="ARBA" id="ARBA00022679"/>
    </source>
</evidence>